<dbReference type="HOGENOM" id="CLU_3056068_0_0_1"/>
<sequence length="54" mass="6024">MSHVLARAQPLGGLAAHYLASHRYSISEVNIIIHTLRHARNNKEFTMKLARDGG</sequence>
<feature type="non-terminal residue" evidence="1">
    <location>
        <position position="54"/>
    </location>
</feature>
<keyword evidence="2" id="KW-1185">Reference proteome</keyword>
<protein>
    <submittedName>
        <fullName evidence="1">Uncharacterized protein</fullName>
    </submittedName>
</protein>
<name>A0A0D0DLT0_9AGAM</name>
<dbReference type="OrthoDB" id="2666050at2759"/>
<dbReference type="AlphaFoldDB" id="A0A0D0DLT0"/>
<evidence type="ECO:0000313" key="2">
    <source>
        <dbReference type="Proteomes" id="UP000054538"/>
    </source>
</evidence>
<proteinExistence type="predicted"/>
<accession>A0A0D0DLT0</accession>
<organism evidence="1 2">
    <name type="scientific">Paxillus rubicundulus Ve08.2h10</name>
    <dbReference type="NCBI Taxonomy" id="930991"/>
    <lineage>
        <taxon>Eukaryota</taxon>
        <taxon>Fungi</taxon>
        <taxon>Dikarya</taxon>
        <taxon>Basidiomycota</taxon>
        <taxon>Agaricomycotina</taxon>
        <taxon>Agaricomycetes</taxon>
        <taxon>Agaricomycetidae</taxon>
        <taxon>Boletales</taxon>
        <taxon>Paxilineae</taxon>
        <taxon>Paxillaceae</taxon>
        <taxon>Paxillus</taxon>
    </lineage>
</organism>
<reference evidence="1 2" key="1">
    <citation type="submission" date="2014-04" db="EMBL/GenBank/DDBJ databases">
        <authorList>
            <consortium name="DOE Joint Genome Institute"/>
            <person name="Kuo A."/>
            <person name="Kohler A."/>
            <person name="Jargeat P."/>
            <person name="Nagy L.G."/>
            <person name="Floudas D."/>
            <person name="Copeland A."/>
            <person name="Barry K.W."/>
            <person name="Cichocki N."/>
            <person name="Veneault-Fourrey C."/>
            <person name="LaButti K."/>
            <person name="Lindquist E.A."/>
            <person name="Lipzen A."/>
            <person name="Lundell T."/>
            <person name="Morin E."/>
            <person name="Murat C."/>
            <person name="Sun H."/>
            <person name="Tunlid A."/>
            <person name="Henrissat B."/>
            <person name="Grigoriev I.V."/>
            <person name="Hibbett D.S."/>
            <person name="Martin F."/>
            <person name="Nordberg H.P."/>
            <person name="Cantor M.N."/>
            <person name="Hua S.X."/>
        </authorList>
    </citation>
    <scope>NUCLEOTIDE SEQUENCE [LARGE SCALE GENOMIC DNA]</scope>
    <source>
        <strain evidence="1 2">Ve08.2h10</strain>
    </source>
</reference>
<dbReference type="InParanoid" id="A0A0D0DLT0"/>
<evidence type="ECO:0000313" key="1">
    <source>
        <dbReference type="EMBL" id="KIK99612.1"/>
    </source>
</evidence>
<reference evidence="2" key="2">
    <citation type="submission" date="2015-01" db="EMBL/GenBank/DDBJ databases">
        <title>Evolutionary Origins and Diversification of the Mycorrhizal Mutualists.</title>
        <authorList>
            <consortium name="DOE Joint Genome Institute"/>
            <consortium name="Mycorrhizal Genomics Consortium"/>
            <person name="Kohler A."/>
            <person name="Kuo A."/>
            <person name="Nagy L.G."/>
            <person name="Floudas D."/>
            <person name="Copeland A."/>
            <person name="Barry K.W."/>
            <person name="Cichocki N."/>
            <person name="Veneault-Fourrey C."/>
            <person name="LaButti K."/>
            <person name="Lindquist E.A."/>
            <person name="Lipzen A."/>
            <person name="Lundell T."/>
            <person name="Morin E."/>
            <person name="Murat C."/>
            <person name="Riley R."/>
            <person name="Ohm R."/>
            <person name="Sun H."/>
            <person name="Tunlid A."/>
            <person name="Henrissat B."/>
            <person name="Grigoriev I.V."/>
            <person name="Hibbett D.S."/>
            <person name="Martin F."/>
        </authorList>
    </citation>
    <scope>NUCLEOTIDE SEQUENCE [LARGE SCALE GENOMIC DNA]</scope>
    <source>
        <strain evidence="2">Ve08.2h10</strain>
    </source>
</reference>
<dbReference type="Proteomes" id="UP000054538">
    <property type="component" value="Unassembled WGS sequence"/>
</dbReference>
<gene>
    <name evidence="1" type="ORF">PAXRUDRAFT_822610</name>
</gene>
<dbReference type="EMBL" id="KN824855">
    <property type="protein sequence ID" value="KIK99612.1"/>
    <property type="molecule type" value="Genomic_DNA"/>
</dbReference>